<dbReference type="GeneID" id="10027045"/>
<organism evidence="2">
    <name type="scientific">Arthroderma gypseum (strain ATCC MYA-4604 / CBS 118893)</name>
    <name type="common">Microsporum gypseum</name>
    <dbReference type="NCBI Taxonomy" id="535722"/>
    <lineage>
        <taxon>Eukaryota</taxon>
        <taxon>Fungi</taxon>
        <taxon>Dikarya</taxon>
        <taxon>Ascomycota</taxon>
        <taxon>Pezizomycotina</taxon>
        <taxon>Eurotiomycetes</taxon>
        <taxon>Eurotiomycetidae</taxon>
        <taxon>Onygenales</taxon>
        <taxon>Arthrodermataceae</taxon>
        <taxon>Nannizzia</taxon>
    </lineage>
</organism>
<dbReference type="VEuPathDB" id="FungiDB:MGYG_09122"/>
<dbReference type="OMA" id="WIALGKY"/>
<dbReference type="HOGENOM" id="CLU_093551_0_0_1"/>
<dbReference type="Proteomes" id="UP000002669">
    <property type="component" value="Unassembled WGS sequence"/>
</dbReference>
<dbReference type="EMBL" id="DS989826">
    <property type="protein sequence ID" value="EFR03336.1"/>
    <property type="molecule type" value="Genomic_DNA"/>
</dbReference>
<dbReference type="RefSeq" id="XP_003171790.1">
    <property type="nucleotide sequence ID" value="XM_003171742.1"/>
</dbReference>
<gene>
    <name evidence="1" type="ORF">MGYG_09122</name>
</gene>
<accession>E4UZ06</accession>
<dbReference type="eggNOG" id="ENOG502SRM1">
    <property type="taxonomic scope" value="Eukaryota"/>
</dbReference>
<evidence type="ECO:0000313" key="1">
    <source>
        <dbReference type="EMBL" id="EFR03336.1"/>
    </source>
</evidence>
<dbReference type="InParanoid" id="E4UZ06"/>
<reference evidence="2" key="1">
    <citation type="journal article" date="2012" name="MBio">
        <title>Comparative genome analysis of Trichophyton rubrum and related dermatophytes reveals candidate genes involved in infection.</title>
        <authorList>
            <person name="Martinez D.A."/>
            <person name="Oliver B.G."/>
            <person name="Graeser Y."/>
            <person name="Goldberg J.M."/>
            <person name="Li W."/>
            <person name="Martinez-Rossi N.M."/>
            <person name="Monod M."/>
            <person name="Shelest E."/>
            <person name="Barton R.C."/>
            <person name="Birch E."/>
            <person name="Brakhage A.A."/>
            <person name="Chen Z."/>
            <person name="Gurr S.J."/>
            <person name="Heiman D."/>
            <person name="Heitman J."/>
            <person name="Kosti I."/>
            <person name="Rossi A."/>
            <person name="Saif S."/>
            <person name="Samalova M."/>
            <person name="Saunders C.W."/>
            <person name="Shea T."/>
            <person name="Summerbell R.C."/>
            <person name="Xu J."/>
            <person name="Young S."/>
            <person name="Zeng Q."/>
            <person name="Birren B.W."/>
            <person name="Cuomo C.A."/>
            <person name="White T.C."/>
        </authorList>
    </citation>
    <scope>NUCLEOTIDE SEQUENCE [LARGE SCALE GENOMIC DNA]</scope>
    <source>
        <strain evidence="2">ATCC MYA-4604 / CBS 118893</strain>
    </source>
</reference>
<dbReference type="OrthoDB" id="4364812at2759"/>
<proteinExistence type="predicted"/>
<sequence length="281" mass="32397">MSESLDIPFGLLAFDQFVAENWDPASSLSKHEQKRVLVEKWIGLGKYDRNEYFLRRDQEEYLDYIPRDLLSNFERSSNDSGLSRSFWVRTWYGHKNDKASQDTADQAHQRLWKASIYEGDDDPHTDDFDNPISIFDNREEFAALYEGEDEEIKDGLYVAPADIVPRFLPHILMRCPGILDGESDSPWRHEPCPEVFQDGGLEQEQVLLILIADREACEDGWVLFLAINHLGEILPYRIRDKASLVVQQLADWSDGQQLAEGLLEETIEEYYVSSGDGWASN</sequence>
<protein>
    <submittedName>
        <fullName evidence="1">Uncharacterized protein</fullName>
    </submittedName>
</protein>
<name>E4UZ06_ARTGP</name>
<dbReference type="AlphaFoldDB" id="E4UZ06"/>
<keyword evidence="2" id="KW-1185">Reference proteome</keyword>
<evidence type="ECO:0000313" key="2">
    <source>
        <dbReference type="Proteomes" id="UP000002669"/>
    </source>
</evidence>